<evidence type="ECO:0000256" key="4">
    <source>
        <dbReference type="ARBA" id="ARBA00023163"/>
    </source>
</evidence>
<dbReference type="SUPFAM" id="SSF46785">
    <property type="entry name" value="Winged helix' DNA-binding domain"/>
    <property type="match status" value="1"/>
</dbReference>
<sequence>MPAPLPALQPLNTRKLSDQIVAQLETLLLEGSFRPGDRLPPERQLAEQLGVSRPSLREAIQKLAARGLLLSRQGGGTYVTERLDAGFTQPWQDMLVRHPELQGDVLEFRRMLEGTVARLAAERATEGDRERIGRLYTQMQQAHAGNERDRTSEIDASFHQALADAAHNALFTHLTGSLMNMLKGHVHENIANLFAAGDVSAQLLEQHGRVWAAVQAGDGAAAQAAAEAHIDFIASTLGTMREVAARRERTQRRGAI</sequence>
<keyword evidence="3" id="KW-0238">DNA-binding</keyword>
<dbReference type="InterPro" id="IPR008920">
    <property type="entry name" value="TF_FadR/GntR_C"/>
</dbReference>
<evidence type="ECO:0000259" key="7">
    <source>
        <dbReference type="PROSITE" id="PS50949"/>
    </source>
</evidence>
<accession>A0ABN6PNH9</accession>
<dbReference type="InterPro" id="IPR036390">
    <property type="entry name" value="WH_DNA-bd_sf"/>
</dbReference>
<evidence type="ECO:0000313" key="9">
    <source>
        <dbReference type="Proteomes" id="UP001057498"/>
    </source>
</evidence>
<evidence type="ECO:0000256" key="3">
    <source>
        <dbReference type="ARBA" id="ARBA00023125"/>
    </source>
</evidence>
<protein>
    <recommendedName>
        <fullName evidence="6">Pyruvate dehydrogenase complex repressor</fullName>
    </recommendedName>
</protein>
<dbReference type="SMART" id="SM00345">
    <property type="entry name" value="HTH_GNTR"/>
    <property type="match status" value="1"/>
</dbReference>
<dbReference type="Pfam" id="PF00392">
    <property type="entry name" value="GntR"/>
    <property type="match status" value="1"/>
</dbReference>
<dbReference type="RefSeq" id="WP_251973582.1">
    <property type="nucleotide sequence ID" value="NZ_AP025730.1"/>
</dbReference>
<evidence type="ECO:0000313" key="8">
    <source>
        <dbReference type="EMBL" id="BDI05563.1"/>
    </source>
</evidence>
<gene>
    <name evidence="8" type="ORF">CATMQ487_25330</name>
</gene>
<dbReference type="InterPro" id="IPR000524">
    <property type="entry name" value="Tscrpt_reg_HTH_GntR"/>
</dbReference>
<evidence type="ECO:0000256" key="1">
    <source>
        <dbReference type="ARBA" id="ARBA00022491"/>
    </source>
</evidence>
<dbReference type="Proteomes" id="UP001057498">
    <property type="component" value="Chromosome"/>
</dbReference>
<dbReference type="Pfam" id="PF07729">
    <property type="entry name" value="FCD"/>
    <property type="match status" value="1"/>
</dbReference>
<dbReference type="InterPro" id="IPR036388">
    <property type="entry name" value="WH-like_DNA-bd_sf"/>
</dbReference>
<dbReference type="SUPFAM" id="SSF48008">
    <property type="entry name" value="GntR ligand-binding domain-like"/>
    <property type="match status" value="1"/>
</dbReference>
<dbReference type="EMBL" id="AP025730">
    <property type="protein sequence ID" value="BDI05563.1"/>
    <property type="molecule type" value="Genomic_DNA"/>
</dbReference>
<organism evidence="8 9">
    <name type="scientific">Sphaerotilus microaerophilus</name>
    <dbReference type="NCBI Taxonomy" id="2914710"/>
    <lineage>
        <taxon>Bacteria</taxon>
        <taxon>Pseudomonadati</taxon>
        <taxon>Pseudomonadota</taxon>
        <taxon>Betaproteobacteria</taxon>
        <taxon>Burkholderiales</taxon>
        <taxon>Sphaerotilaceae</taxon>
        <taxon>Sphaerotilus</taxon>
    </lineage>
</organism>
<reference evidence="8" key="1">
    <citation type="submission" date="2022-04" db="EMBL/GenBank/DDBJ databases">
        <title>Whole genome sequence of Sphaerotilus sp. FB-5.</title>
        <authorList>
            <person name="Takeda M."/>
            <person name="Narihara S."/>
            <person name="Akimoto M."/>
            <person name="Akimoto R."/>
            <person name="Nishiyashiki S."/>
            <person name="Murakami T."/>
        </authorList>
    </citation>
    <scope>NUCLEOTIDE SEQUENCE</scope>
    <source>
        <strain evidence="8">FB-5</strain>
    </source>
</reference>
<evidence type="ECO:0000256" key="2">
    <source>
        <dbReference type="ARBA" id="ARBA00023015"/>
    </source>
</evidence>
<dbReference type="PANTHER" id="PTHR43537">
    <property type="entry name" value="TRANSCRIPTIONAL REGULATOR, GNTR FAMILY"/>
    <property type="match status" value="1"/>
</dbReference>
<dbReference type="PROSITE" id="PS50949">
    <property type="entry name" value="HTH_GNTR"/>
    <property type="match status" value="1"/>
</dbReference>
<keyword evidence="1" id="KW-0678">Repressor</keyword>
<dbReference type="InterPro" id="IPR011711">
    <property type="entry name" value="GntR_C"/>
</dbReference>
<dbReference type="Gene3D" id="1.10.10.10">
    <property type="entry name" value="Winged helix-like DNA-binding domain superfamily/Winged helix DNA-binding domain"/>
    <property type="match status" value="1"/>
</dbReference>
<keyword evidence="2" id="KW-0805">Transcription regulation</keyword>
<proteinExistence type="predicted"/>
<keyword evidence="9" id="KW-1185">Reference proteome</keyword>
<dbReference type="SMART" id="SM00895">
    <property type="entry name" value="FCD"/>
    <property type="match status" value="1"/>
</dbReference>
<keyword evidence="4" id="KW-0804">Transcription</keyword>
<dbReference type="Gene3D" id="1.20.120.530">
    <property type="entry name" value="GntR ligand-binding domain-like"/>
    <property type="match status" value="1"/>
</dbReference>
<comment type="function">
    <text evidence="5">Transcriptional repressor for the pyruvate dehydrogenase complex genes aceEF and lpd.</text>
</comment>
<evidence type="ECO:0000256" key="6">
    <source>
        <dbReference type="ARBA" id="ARBA00039592"/>
    </source>
</evidence>
<dbReference type="PANTHER" id="PTHR43537:SF34">
    <property type="entry name" value="PYRUVATE DEHYDROGENASE COMPLEX REPRESSOR"/>
    <property type="match status" value="1"/>
</dbReference>
<dbReference type="CDD" id="cd07377">
    <property type="entry name" value="WHTH_GntR"/>
    <property type="match status" value="1"/>
</dbReference>
<name>A0ABN6PNH9_9BURK</name>
<feature type="domain" description="HTH gntR-type" evidence="7">
    <location>
        <begin position="14"/>
        <end position="82"/>
    </location>
</feature>
<dbReference type="PRINTS" id="PR00035">
    <property type="entry name" value="HTHGNTR"/>
</dbReference>
<evidence type="ECO:0000256" key="5">
    <source>
        <dbReference type="ARBA" id="ARBA00037357"/>
    </source>
</evidence>